<dbReference type="Proteomes" id="UP000638188">
    <property type="component" value="Unassembled WGS sequence"/>
</dbReference>
<dbReference type="PANTHER" id="PTHR34584:SF1">
    <property type="entry name" value="NA(+)_H(+) ANTIPORTER SUBUNIT E1"/>
    <property type="match status" value="1"/>
</dbReference>
<evidence type="ECO:0000313" key="7">
    <source>
        <dbReference type="EMBL" id="GGC99558.1"/>
    </source>
</evidence>
<name>A0ABQ1PMV6_9GAMM</name>
<protein>
    <submittedName>
        <fullName evidence="7">Monovalent cation/H+ antiporter subunit E</fullName>
    </submittedName>
</protein>
<organism evidence="7 8">
    <name type="scientific">Halopseudomonas salina</name>
    <dbReference type="NCBI Taxonomy" id="1323744"/>
    <lineage>
        <taxon>Bacteria</taxon>
        <taxon>Pseudomonadati</taxon>
        <taxon>Pseudomonadota</taxon>
        <taxon>Gammaproteobacteria</taxon>
        <taxon>Pseudomonadales</taxon>
        <taxon>Pseudomonadaceae</taxon>
        <taxon>Halopseudomonas</taxon>
    </lineage>
</organism>
<keyword evidence="3" id="KW-1003">Cell membrane</keyword>
<keyword evidence="5" id="KW-1133">Transmembrane helix</keyword>
<dbReference type="NCBIfam" id="NF006518">
    <property type="entry name" value="PRK08965.1-2"/>
    <property type="match status" value="1"/>
</dbReference>
<evidence type="ECO:0000256" key="5">
    <source>
        <dbReference type="ARBA" id="ARBA00022989"/>
    </source>
</evidence>
<dbReference type="PANTHER" id="PTHR34584">
    <property type="entry name" value="NA(+)/H(+) ANTIPORTER SUBUNIT E1"/>
    <property type="match status" value="1"/>
</dbReference>
<proteinExistence type="inferred from homology"/>
<comment type="caution">
    <text evidence="7">The sequence shown here is derived from an EMBL/GenBank/DDBJ whole genome shotgun (WGS) entry which is preliminary data.</text>
</comment>
<evidence type="ECO:0000256" key="2">
    <source>
        <dbReference type="ARBA" id="ARBA00006228"/>
    </source>
</evidence>
<comment type="similarity">
    <text evidence="2">Belongs to the CPA3 antiporters (TC 2.A.63) subunit E family.</text>
</comment>
<keyword evidence="8" id="KW-1185">Reference proteome</keyword>
<evidence type="ECO:0000256" key="1">
    <source>
        <dbReference type="ARBA" id="ARBA00004651"/>
    </source>
</evidence>
<dbReference type="Pfam" id="PF01899">
    <property type="entry name" value="MNHE"/>
    <property type="match status" value="1"/>
</dbReference>
<sequence>MMARSAFFPHPWLSLVLLLVWLLLMNSLSAGTWVLGVFLAWGIPQLTDVFWPNPPKLHHPLVLLRFAVRVLGDIAIANLEVAKLVVGANTKLQPGFIEYPLELTDDFAISLLASTISLTPGTVSSDISDDRRTLLIHALTVDDEQALIETIKQRYERPLMEVFECSQP</sequence>
<evidence type="ECO:0000256" key="6">
    <source>
        <dbReference type="ARBA" id="ARBA00023136"/>
    </source>
</evidence>
<comment type="subcellular location">
    <subcellularLocation>
        <location evidence="1">Cell membrane</location>
        <topology evidence="1">Multi-pass membrane protein</topology>
    </subcellularLocation>
</comment>
<reference evidence="8" key="1">
    <citation type="journal article" date="2019" name="Int. J. Syst. Evol. Microbiol.">
        <title>The Global Catalogue of Microorganisms (GCM) 10K type strain sequencing project: providing services to taxonomists for standard genome sequencing and annotation.</title>
        <authorList>
            <consortium name="The Broad Institute Genomics Platform"/>
            <consortium name="The Broad Institute Genome Sequencing Center for Infectious Disease"/>
            <person name="Wu L."/>
            <person name="Ma J."/>
        </authorList>
    </citation>
    <scope>NUCLEOTIDE SEQUENCE [LARGE SCALE GENOMIC DNA]</scope>
    <source>
        <strain evidence="8">CGMCC 1.12482</strain>
    </source>
</reference>
<keyword evidence="4" id="KW-0812">Transmembrane</keyword>
<gene>
    <name evidence="7" type="ORF">GCM10007418_18550</name>
</gene>
<accession>A0ABQ1PMV6</accession>
<keyword evidence="6" id="KW-0472">Membrane</keyword>
<evidence type="ECO:0000313" key="8">
    <source>
        <dbReference type="Proteomes" id="UP000638188"/>
    </source>
</evidence>
<evidence type="ECO:0000256" key="3">
    <source>
        <dbReference type="ARBA" id="ARBA00022475"/>
    </source>
</evidence>
<evidence type="ECO:0000256" key="4">
    <source>
        <dbReference type="ARBA" id="ARBA00022692"/>
    </source>
</evidence>
<dbReference type="InterPro" id="IPR002758">
    <property type="entry name" value="Cation_antiport_E"/>
</dbReference>
<dbReference type="EMBL" id="BMFF01000003">
    <property type="protein sequence ID" value="GGC99558.1"/>
    <property type="molecule type" value="Genomic_DNA"/>
</dbReference>
<dbReference type="PIRSF" id="PIRSF019239">
    <property type="entry name" value="MrpE"/>
    <property type="match status" value="1"/>
</dbReference>